<evidence type="ECO:0000313" key="7">
    <source>
        <dbReference type="Proteomes" id="UP000058599"/>
    </source>
</evidence>
<dbReference type="InterPro" id="IPR000595">
    <property type="entry name" value="cNMP-bd_dom"/>
</dbReference>
<feature type="domain" description="Cyclic nucleotide-binding" evidence="4">
    <location>
        <begin position="17"/>
        <end position="137"/>
    </location>
</feature>
<feature type="domain" description="HTH crp-type" evidence="5">
    <location>
        <begin position="151"/>
        <end position="224"/>
    </location>
</feature>
<dbReference type="SMART" id="SM00419">
    <property type="entry name" value="HTH_CRP"/>
    <property type="match status" value="1"/>
</dbReference>
<dbReference type="SMART" id="SM00100">
    <property type="entry name" value="cNMP"/>
    <property type="match status" value="1"/>
</dbReference>
<dbReference type="PROSITE" id="PS51063">
    <property type="entry name" value="HTH_CRP_2"/>
    <property type="match status" value="1"/>
</dbReference>
<evidence type="ECO:0000256" key="1">
    <source>
        <dbReference type="ARBA" id="ARBA00023015"/>
    </source>
</evidence>
<keyword evidence="1" id="KW-0805">Transcription regulation</keyword>
<dbReference type="GO" id="GO:0005829">
    <property type="term" value="C:cytosol"/>
    <property type="evidence" value="ECO:0007669"/>
    <property type="project" value="TreeGrafter"/>
</dbReference>
<name>A0AA86GQJ7_9SPHN</name>
<dbReference type="Pfam" id="PF00027">
    <property type="entry name" value="cNMP_binding"/>
    <property type="match status" value="1"/>
</dbReference>
<evidence type="ECO:0000259" key="4">
    <source>
        <dbReference type="PROSITE" id="PS50042"/>
    </source>
</evidence>
<dbReference type="PROSITE" id="PS50042">
    <property type="entry name" value="CNMP_BINDING_3"/>
    <property type="match status" value="1"/>
</dbReference>
<dbReference type="SUPFAM" id="SSF46785">
    <property type="entry name" value="Winged helix' DNA-binding domain"/>
    <property type="match status" value="1"/>
</dbReference>
<accession>A0AA86GQJ7</accession>
<reference evidence="6 7" key="1">
    <citation type="journal article" date="2016" name="BMC Genomics">
        <title>Genomic analysis of the nitrate-respiring Sphingopyxis granuli (formerly Sphingomonas macrogoltabida) strain TFA.</title>
        <authorList>
            <person name="Garcia-Romero I."/>
            <person name="Perez-Pulido A.J."/>
            <person name="Gonzalez-Flores Y.E."/>
            <person name="Reyes-Ramirez F."/>
            <person name="Santero E."/>
            <person name="Floriano B."/>
        </authorList>
    </citation>
    <scope>NUCLEOTIDE SEQUENCE [LARGE SCALE GENOMIC DNA]</scope>
    <source>
        <strain evidence="6 7">TFA</strain>
    </source>
</reference>
<dbReference type="GO" id="GO:0003677">
    <property type="term" value="F:DNA binding"/>
    <property type="evidence" value="ECO:0007669"/>
    <property type="project" value="UniProtKB-KW"/>
</dbReference>
<dbReference type="SUPFAM" id="SSF51206">
    <property type="entry name" value="cAMP-binding domain-like"/>
    <property type="match status" value="1"/>
</dbReference>
<gene>
    <name evidence="6" type="primary">nnrR</name>
    <name evidence="6" type="ORF">SGRAN_3803</name>
</gene>
<dbReference type="Gene3D" id="1.10.10.10">
    <property type="entry name" value="Winged helix-like DNA-binding domain superfamily/Winged helix DNA-binding domain"/>
    <property type="match status" value="1"/>
</dbReference>
<dbReference type="AlphaFoldDB" id="A0AA86GQJ7"/>
<dbReference type="Proteomes" id="UP000058599">
    <property type="component" value="Chromosome"/>
</dbReference>
<dbReference type="CDD" id="cd00038">
    <property type="entry name" value="CAP_ED"/>
    <property type="match status" value="1"/>
</dbReference>
<sequence length="235" mass="25709">MDMEPAVSLDRIGALELFASLPAEALEPVRAAMRTARVEKDAVIFRQGDPVSRAYALASGSVRIVQGGADGGQAIVRFIAPGEMFGTVPLFTDHRFPADAVAVEPSTVLTWSEPQLLDLMTRYPAIAINLIRALGERMAQLQERVRELTTWRAEQRIAQAVLRLAAQSGRDGSRGTTIEIPLRRKDLAEFAGTTLHTASRTVAAWEKAGLLESRGQRLTIHDLEAIRRLAEGDED</sequence>
<dbReference type="PANTHER" id="PTHR24567">
    <property type="entry name" value="CRP FAMILY TRANSCRIPTIONAL REGULATORY PROTEIN"/>
    <property type="match status" value="1"/>
</dbReference>
<dbReference type="InterPro" id="IPR014710">
    <property type="entry name" value="RmlC-like_jellyroll"/>
</dbReference>
<evidence type="ECO:0000256" key="3">
    <source>
        <dbReference type="ARBA" id="ARBA00023163"/>
    </source>
</evidence>
<evidence type="ECO:0000259" key="5">
    <source>
        <dbReference type="PROSITE" id="PS51063"/>
    </source>
</evidence>
<evidence type="ECO:0000313" key="6">
    <source>
        <dbReference type="EMBL" id="AMG76136.1"/>
    </source>
</evidence>
<keyword evidence="3" id="KW-0804">Transcription</keyword>
<evidence type="ECO:0000256" key="2">
    <source>
        <dbReference type="ARBA" id="ARBA00023125"/>
    </source>
</evidence>
<dbReference type="Gene3D" id="2.60.120.10">
    <property type="entry name" value="Jelly Rolls"/>
    <property type="match status" value="1"/>
</dbReference>
<protein>
    <submittedName>
        <fullName evidence="6">Transcriptional regulator, Crp/Fnr family</fullName>
    </submittedName>
</protein>
<organism evidence="6 7">
    <name type="scientific">Sphingopyxis granuli</name>
    <dbReference type="NCBI Taxonomy" id="267128"/>
    <lineage>
        <taxon>Bacteria</taxon>
        <taxon>Pseudomonadati</taxon>
        <taxon>Pseudomonadota</taxon>
        <taxon>Alphaproteobacteria</taxon>
        <taxon>Sphingomonadales</taxon>
        <taxon>Sphingomonadaceae</taxon>
        <taxon>Sphingopyxis</taxon>
    </lineage>
</organism>
<dbReference type="Pfam" id="PF13545">
    <property type="entry name" value="HTH_Crp_2"/>
    <property type="match status" value="1"/>
</dbReference>
<dbReference type="InterPro" id="IPR012318">
    <property type="entry name" value="HTH_CRP"/>
</dbReference>
<dbReference type="InterPro" id="IPR036390">
    <property type="entry name" value="WH_DNA-bd_sf"/>
</dbReference>
<keyword evidence="7" id="KW-1185">Reference proteome</keyword>
<dbReference type="KEGG" id="sgi:SGRAN_3803"/>
<dbReference type="InterPro" id="IPR036388">
    <property type="entry name" value="WH-like_DNA-bd_sf"/>
</dbReference>
<dbReference type="EMBL" id="CP012199">
    <property type="protein sequence ID" value="AMG76136.1"/>
    <property type="molecule type" value="Genomic_DNA"/>
</dbReference>
<dbReference type="InterPro" id="IPR050397">
    <property type="entry name" value="Env_Response_Regulators"/>
</dbReference>
<proteinExistence type="predicted"/>
<keyword evidence="2" id="KW-0238">DNA-binding</keyword>
<dbReference type="GO" id="GO:0003700">
    <property type="term" value="F:DNA-binding transcription factor activity"/>
    <property type="evidence" value="ECO:0007669"/>
    <property type="project" value="TreeGrafter"/>
</dbReference>
<dbReference type="PANTHER" id="PTHR24567:SF28">
    <property type="entry name" value="LISTERIOLYSIN REGULATORY PROTEIN"/>
    <property type="match status" value="1"/>
</dbReference>
<dbReference type="InterPro" id="IPR018490">
    <property type="entry name" value="cNMP-bd_dom_sf"/>
</dbReference>